<gene>
    <name evidence="3" type="ORF">PGAL8A_00055500</name>
</gene>
<evidence type="ECO:0008006" key="5">
    <source>
        <dbReference type="Google" id="ProtNLM"/>
    </source>
</evidence>
<evidence type="ECO:0000256" key="2">
    <source>
        <dbReference type="SAM" id="SignalP"/>
    </source>
</evidence>
<dbReference type="EMBL" id="CVMV01000143">
    <property type="protein sequence ID" value="CRG98120.1"/>
    <property type="molecule type" value="Genomic_DNA"/>
</dbReference>
<dbReference type="GeneID" id="39729080"/>
<dbReference type="Proteomes" id="UP000220797">
    <property type="component" value="Unassembled WGS sequence"/>
</dbReference>
<accession>A0A1J1GZW4</accession>
<keyword evidence="1" id="KW-0175">Coiled coil</keyword>
<keyword evidence="2" id="KW-0732">Signal</keyword>
<evidence type="ECO:0000313" key="4">
    <source>
        <dbReference type="Proteomes" id="UP000220797"/>
    </source>
</evidence>
<evidence type="ECO:0000313" key="3">
    <source>
        <dbReference type="EMBL" id="CRG98120.1"/>
    </source>
</evidence>
<feature type="chain" id="PRO_5012768905" description="Rhoptry-associated protein 1" evidence="2">
    <location>
        <begin position="19"/>
        <end position="595"/>
    </location>
</feature>
<protein>
    <recommendedName>
        <fullName evidence="5">Rhoptry-associated protein 1</fullName>
    </recommendedName>
</protein>
<name>A0A1J1GZW4_PLAGA</name>
<evidence type="ECO:0000256" key="1">
    <source>
        <dbReference type="SAM" id="Coils"/>
    </source>
</evidence>
<sequence>MRTSLYILLLAFSYFSNWEYFEHFKLLNKLINNKDNKIIYHRILKDLYDSNNSAYNNALDKTNIRKKKQELVVPIKKEEISVINKTIVEKLDIKKEKKKEYLSEESENVNKEEKERKIKVEDKKKDEIDDEKKKLIKKNSLDKIKDINISENITNSSENSAEEYDEDLFGKSDHLFEMRKLQKRAIPLIKDTEENEYIKLLNSMNIIPNEKYILSKRDEKNYNKIMGYSYILLSEINNDTKLIFNTYLKRIFDLLLSEKLVINMCNSSGEISFNLSEELIKVPRFNCNTSNININNLSNKKCNKYIKECKSEKESTAKDCNQKILNCFLSFIKNGDYLIVDHLYEYYSSLEDIIKKTELRNQMDYLYKNYTFHPLEENKDVLKKKVHNKIFIEALGTILFNKYRKNKKYLYSSYIIVIDTLFSAIRKKIVASDMFKFVESFFVNIFLLHKKFLGFLLRSPFYIKYKLFYTPNLSKRNFENTLTRIYSSSVLDDLLNNELDDSKPEEPLKNTTNGKKEEKYNFIEISKNSNESLLNSNNQIQNALSGENDVLCKYIPIKKKVIYEKLNVTKKIAEEAILSYLVQLLLKKVHKYVVE</sequence>
<dbReference type="OrthoDB" id="386690at2759"/>
<keyword evidence="4" id="KW-1185">Reference proteome</keyword>
<reference evidence="3" key="1">
    <citation type="submission" date="2015-04" db="EMBL/GenBank/DDBJ databases">
        <authorList>
            <consortium name="Pathogen Informatics"/>
        </authorList>
    </citation>
    <scope>NUCLEOTIDE SEQUENCE [LARGE SCALE GENOMIC DNA]</scope>
    <source>
        <strain evidence="3">8A</strain>
    </source>
</reference>
<proteinExistence type="predicted"/>
<organism evidence="3 4">
    <name type="scientific">Plasmodium gallinaceum</name>
    <dbReference type="NCBI Taxonomy" id="5849"/>
    <lineage>
        <taxon>Eukaryota</taxon>
        <taxon>Sar</taxon>
        <taxon>Alveolata</taxon>
        <taxon>Apicomplexa</taxon>
        <taxon>Aconoidasida</taxon>
        <taxon>Haemosporida</taxon>
        <taxon>Plasmodiidae</taxon>
        <taxon>Plasmodium</taxon>
        <taxon>Plasmodium (Haemamoeba)</taxon>
    </lineage>
</organism>
<feature type="signal peptide" evidence="2">
    <location>
        <begin position="1"/>
        <end position="18"/>
    </location>
</feature>
<dbReference type="VEuPathDB" id="PlasmoDB:PGAL8A_00055500"/>
<comment type="caution">
    <text evidence="3">The sequence shown here is derived from an EMBL/GenBank/DDBJ whole genome shotgun (WGS) entry which is preliminary data.</text>
</comment>
<dbReference type="RefSeq" id="XP_028530917.1">
    <property type="nucleotide sequence ID" value="XM_028674579.1"/>
</dbReference>
<dbReference type="AlphaFoldDB" id="A0A1J1GZW4"/>
<feature type="coiled-coil region" evidence="1">
    <location>
        <begin position="94"/>
        <end position="131"/>
    </location>
</feature>